<dbReference type="InterPro" id="IPR006197">
    <property type="entry name" value="Peptidase_S24_LexA"/>
</dbReference>
<comment type="subunit">
    <text evidence="12">Homodimer.</text>
</comment>
<evidence type="ECO:0000256" key="4">
    <source>
        <dbReference type="ARBA" id="ARBA00022763"/>
    </source>
</evidence>
<protein>
    <recommendedName>
        <fullName evidence="12">LexA repressor</fullName>
        <ecNumber evidence="12">3.4.21.88</ecNumber>
    </recommendedName>
</protein>
<keyword evidence="2 12" id="KW-0678">Repressor</keyword>
<keyword evidence="5 12" id="KW-0378">Hydrolase</keyword>
<dbReference type="GO" id="GO:0006508">
    <property type="term" value="P:proteolysis"/>
    <property type="evidence" value="ECO:0007669"/>
    <property type="project" value="InterPro"/>
</dbReference>
<evidence type="ECO:0000256" key="6">
    <source>
        <dbReference type="ARBA" id="ARBA00022813"/>
    </source>
</evidence>
<accession>A0A1F4VN32</accession>
<sequence length="205" mass="22980">MPVVLYRRQKELLDFLSQYIQHQGYAPTLQEIAKAMNLSSLATVHEHLQALEKKKLIKRVGGSNRGIEILTSAVSAPSAAVEIPVIGFIAAGRPLEAIEEPREFIPIPPQFLNSARRNFVLQVKGNSMIDEGILDGDYVICQEQQTANNGDIVVAVLDEGYATLKRYFKEPTRIRLEPANTAMAPIFSRNVAIKGRMVSLYRRYR</sequence>
<evidence type="ECO:0000256" key="8">
    <source>
        <dbReference type="ARBA" id="ARBA00023125"/>
    </source>
</evidence>
<dbReference type="InterPro" id="IPR036390">
    <property type="entry name" value="WH_DNA-bd_sf"/>
</dbReference>
<dbReference type="InterPro" id="IPR036286">
    <property type="entry name" value="LexA/Signal_pep-like_sf"/>
</dbReference>
<dbReference type="InterPro" id="IPR039418">
    <property type="entry name" value="LexA-like"/>
</dbReference>
<evidence type="ECO:0000259" key="15">
    <source>
        <dbReference type="Pfam" id="PF01726"/>
    </source>
</evidence>
<comment type="function">
    <text evidence="12">Represses a number of genes involved in the response to DNA damage (SOS response), including recA and lexA. In the presence of single-stranded DNA, RecA interacts with LexA causing an autocatalytic cleavage which disrupts the DNA-binding part of LexA, leading to derepression of the SOS regulon and eventually DNA repair.</text>
</comment>
<dbReference type="GO" id="GO:0045892">
    <property type="term" value="P:negative regulation of DNA-templated transcription"/>
    <property type="evidence" value="ECO:0007669"/>
    <property type="project" value="UniProtKB-UniRule"/>
</dbReference>
<dbReference type="InterPro" id="IPR006199">
    <property type="entry name" value="LexA_DNA-bd_dom"/>
</dbReference>
<keyword evidence="6 12" id="KW-0068">Autocatalytic cleavage</keyword>
<dbReference type="CDD" id="cd06529">
    <property type="entry name" value="S24_LexA-like"/>
    <property type="match status" value="1"/>
</dbReference>
<dbReference type="AlphaFoldDB" id="A0A1F4VN32"/>
<evidence type="ECO:0000313" key="17">
    <source>
        <dbReference type="Proteomes" id="UP000178964"/>
    </source>
</evidence>
<comment type="catalytic activity">
    <reaction evidence="12">
        <text>Hydrolysis of Ala-|-Gly bond in repressor LexA.</text>
        <dbReference type="EC" id="3.4.21.88"/>
    </reaction>
</comment>
<feature type="domain" description="Peptidase S24/S26A/S26B/S26C" evidence="14">
    <location>
        <begin position="84"/>
        <end position="198"/>
    </location>
</feature>
<dbReference type="GO" id="GO:0009432">
    <property type="term" value="P:SOS response"/>
    <property type="evidence" value="ECO:0007669"/>
    <property type="project" value="UniProtKB-UniRule"/>
</dbReference>
<evidence type="ECO:0000256" key="7">
    <source>
        <dbReference type="ARBA" id="ARBA00023015"/>
    </source>
</evidence>
<dbReference type="InterPro" id="IPR036388">
    <property type="entry name" value="WH-like_DNA-bd_sf"/>
</dbReference>
<evidence type="ECO:0000256" key="12">
    <source>
        <dbReference type="HAMAP-Rule" id="MF_00015"/>
    </source>
</evidence>
<keyword evidence="7 12" id="KW-0805">Transcription regulation</keyword>
<evidence type="ECO:0000256" key="3">
    <source>
        <dbReference type="ARBA" id="ARBA00022705"/>
    </source>
</evidence>
<evidence type="ECO:0000256" key="9">
    <source>
        <dbReference type="ARBA" id="ARBA00023163"/>
    </source>
</evidence>
<keyword evidence="9 12" id="KW-0804">Transcription</keyword>
<feature type="site" description="Cleavage; by autolysis" evidence="12">
    <location>
        <begin position="91"/>
        <end position="92"/>
    </location>
</feature>
<name>A0A1F4VN32_UNCKA</name>
<dbReference type="EMBL" id="MEVK01000034">
    <property type="protein sequence ID" value="OGC58574.1"/>
    <property type="molecule type" value="Genomic_DNA"/>
</dbReference>
<dbReference type="InterPro" id="IPR006200">
    <property type="entry name" value="LexA"/>
</dbReference>
<dbReference type="Pfam" id="PF00717">
    <property type="entry name" value="Peptidase_S24"/>
    <property type="match status" value="1"/>
</dbReference>
<feature type="DNA-binding region" description="H-T-H motif" evidence="12">
    <location>
        <begin position="29"/>
        <end position="49"/>
    </location>
</feature>
<feature type="active site" description="For autocatalytic cleavage activity" evidence="12">
    <location>
        <position position="127"/>
    </location>
</feature>
<dbReference type="SUPFAM" id="SSF46785">
    <property type="entry name" value="Winged helix' DNA-binding domain"/>
    <property type="match status" value="1"/>
</dbReference>
<dbReference type="GO" id="GO:0006281">
    <property type="term" value="P:DNA repair"/>
    <property type="evidence" value="ECO:0007669"/>
    <property type="project" value="UniProtKB-UniRule"/>
</dbReference>
<keyword evidence="4 12" id="KW-0227">DNA damage</keyword>
<evidence type="ECO:0000256" key="11">
    <source>
        <dbReference type="ARBA" id="ARBA00023236"/>
    </source>
</evidence>
<dbReference type="PANTHER" id="PTHR33516:SF2">
    <property type="entry name" value="LEXA REPRESSOR-RELATED"/>
    <property type="match status" value="1"/>
</dbReference>
<dbReference type="GO" id="GO:0006260">
    <property type="term" value="P:DNA replication"/>
    <property type="evidence" value="ECO:0007669"/>
    <property type="project" value="UniProtKB-UniRule"/>
</dbReference>
<evidence type="ECO:0000256" key="5">
    <source>
        <dbReference type="ARBA" id="ARBA00022801"/>
    </source>
</evidence>
<keyword evidence="10 12" id="KW-0234">DNA repair</keyword>
<dbReference type="GO" id="GO:0004252">
    <property type="term" value="F:serine-type endopeptidase activity"/>
    <property type="evidence" value="ECO:0007669"/>
    <property type="project" value="UniProtKB-UniRule"/>
</dbReference>
<dbReference type="FunFam" id="2.10.109.10:FF:000001">
    <property type="entry name" value="LexA repressor"/>
    <property type="match status" value="1"/>
</dbReference>
<evidence type="ECO:0000256" key="13">
    <source>
        <dbReference type="RuleBase" id="RU003991"/>
    </source>
</evidence>
<feature type="domain" description="LexA repressor DNA-binding" evidence="15">
    <location>
        <begin position="5"/>
        <end position="66"/>
    </location>
</feature>
<evidence type="ECO:0000259" key="14">
    <source>
        <dbReference type="Pfam" id="PF00717"/>
    </source>
</evidence>
<dbReference type="PANTHER" id="PTHR33516">
    <property type="entry name" value="LEXA REPRESSOR"/>
    <property type="match status" value="1"/>
</dbReference>
<reference evidence="16 17" key="1">
    <citation type="journal article" date="2016" name="Nat. Commun.">
        <title>Thousands of microbial genomes shed light on interconnected biogeochemical processes in an aquifer system.</title>
        <authorList>
            <person name="Anantharaman K."/>
            <person name="Brown C.T."/>
            <person name="Hug L.A."/>
            <person name="Sharon I."/>
            <person name="Castelle C.J."/>
            <person name="Probst A.J."/>
            <person name="Thomas B.C."/>
            <person name="Singh A."/>
            <person name="Wilkins M.J."/>
            <person name="Karaoz U."/>
            <person name="Brodie E.L."/>
            <person name="Williams K.H."/>
            <person name="Hubbard S.S."/>
            <person name="Banfield J.F."/>
        </authorList>
    </citation>
    <scope>NUCLEOTIDE SEQUENCE [LARGE SCALE GENOMIC DNA]</scope>
</reference>
<keyword evidence="11 12" id="KW-0742">SOS response</keyword>
<evidence type="ECO:0000256" key="1">
    <source>
        <dbReference type="ARBA" id="ARBA00007484"/>
    </source>
</evidence>
<dbReference type="Gene3D" id="2.10.109.10">
    <property type="entry name" value="Umud Fragment, subunit A"/>
    <property type="match status" value="1"/>
</dbReference>
<dbReference type="InterPro" id="IPR050077">
    <property type="entry name" value="LexA_repressor"/>
</dbReference>
<dbReference type="InterPro" id="IPR015927">
    <property type="entry name" value="Peptidase_S24_S26A/B/C"/>
</dbReference>
<dbReference type="GO" id="GO:0003677">
    <property type="term" value="F:DNA binding"/>
    <property type="evidence" value="ECO:0007669"/>
    <property type="project" value="UniProtKB-UniRule"/>
</dbReference>
<organism evidence="16 17">
    <name type="scientific">candidate division WWE3 bacterium RIFCSPLOWO2_01_FULL_42_11</name>
    <dbReference type="NCBI Taxonomy" id="1802627"/>
    <lineage>
        <taxon>Bacteria</taxon>
        <taxon>Katanobacteria</taxon>
    </lineage>
</organism>
<proteinExistence type="inferred from homology"/>
<evidence type="ECO:0000313" key="16">
    <source>
        <dbReference type="EMBL" id="OGC58574.1"/>
    </source>
</evidence>
<gene>
    <name evidence="12" type="primary">lexA</name>
    <name evidence="16" type="ORF">A3A70_02175</name>
</gene>
<dbReference type="Pfam" id="PF01726">
    <property type="entry name" value="LexA_DNA_bind"/>
    <property type="match status" value="1"/>
</dbReference>
<dbReference type="STRING" id="1802627.A3A70_02175"/>
<keyword evidence="3 12" id="KW-0235">DNA replication</keyword>
<dbReference type="PRINTS" id="PR00726">
    <property type="entry name" value="LEXASERPTASE"/>
</dbReference>
<comment type="similarity">
    <text evidence="1 12 13">Belongs to the peptidase S24 family.</text>
</comment>
<dbReference type="NCBIfam" id="TIGR00498">
    <property type="entry name" value="lexA"/>
    <property type="match status" value="1"/>
</dbReference>
<dbReference type="Gene3D" id="1.10.10.10">
    <property type="entry name" value="Winged helix-like DNA-binding domain superfamily/Winged helix DNA-binding domain"/>
    <property type="match status" value="1"/>
</dbReference>
<dbReference type="EC" id="3.4.21.88" evidence="12"/>
<dbReference type="HAMAP" id="MF_00015">
    <property type="entry name" value="LexA"/>
    <property type="match status" value="1"/>
</dbReference>
<feature type="active site" description="For autocatalytic cleavage activity" evidence="12">
    <location>
        <position position="165"/>
    </location>
</feature>
<evidence type="ECO:0000256" key="10">
    <source>
        <dbReference type="ARBA" id="ARBA00023204"/>
    </source>
</evidence>
<evidence type="ECO:0000256" key="2">
    <source>
        <dbReference type="ARBA" id="ARBA00022491"/>
    </source>
</evidence>
<dbReference type="Proteomes" id="UP000178964">
    <property type="component" value="Unassembled WGS sequence"/>
</dbReference>
<keyword evidence="8 12" id="KW-0238">DNA-binding</keyword>
<comment type="caution">
    <text evidence="16">The sequence shown here is derived from an EMBL/GenBank/DDBJ whole genome shotgun (WGS) entry which is preliminary data.</text>
</comment>
<dbReference type="SUPFAM" id="SSF51306">
    <property type="entry name" value="LexA/Signal peptidase"/>
    <property type="match status" value="1"/>
</dbReference>